<dbReference type="OrthoDB" id="9809450at2"/>
<protein>
    <submittedName>
        <fullName evidence="5">ABC transporter, ATP-binding protein</fullName>
    </submittedName>
</protein>
<dbReference type="EMBL" id="CP000142">
    <property type="protein sequence ID" value="ABA88110.1"/>
    <property type="molecule type" value="Genomic_DNA"/>
</dbReference>
<dbReference type="PROSITE" id="PS00211">
    <property type="entry name" value="ABC_TRANSPORTER_1"/>
    <property type="match status" value="1"/>
</dbReference>
<keyword evidence="3 5" id="KW-0067">ATP-binding</keyword>
<dbReference type="KEGG" id="pca:Pcar_0855"/>
<dbReference type="HOGENOM" id="CLU_000604_1_22_7"/>
<dbReference type="PROSITE" id="PS50893">
    <property type="entry name" value="ABC_TRANSPORTER_2"/>
    <property type="match status" value="1"/>
</dbReference>
<evidence type="ECO:0000313" key="5">
    <source>
        <dbReference type="EMBL" id="ABA88110.1"/>
    </source>
</evidence>
<dbReference type="PANTHER" id="PTHR42788:SF13">
    <property type="entry name" value="ALIPHATIC SULFONATES IMPORT ATP-BINDING PROTEIN SSUB"/>
    <property type="match status" value="1"/>
</dbReference>
<gene>
    <name evidence="5" type="ordered locus">Pcar_0855</name>
</gene>
<accession>Q3A697</accession>
<name>Q3A697_SYNC1</name>
<dbReference type="InterPro" id="IPR003593">
    <property type="entry name" value="AAA+_ATPase"/>
</dbReference>
<keyword evidence="1" id="KW-0813">Transport</keyword>
<evidence type="ECO:0000259" key="4">
    <source>
        <dbReference type="PROSITE" id="PS50893"/>
    </source>
</evidence>
<dbReference type="eggNOG" id="COG1116">
    <property type="taxonomic scope" value="Bacteria"/>
</dbReference>
<reference evidence="5 6" key="2">
    <citation type="journal article" date="2012" name="BMC Genomics">
        <title>The genome of Pelobacter carbinolicus reveals surprising metabolic capabilities and physiological features.</title>
        <authorList>
            <person name="Aklujkar M."/>
            <person name="Haveman S.A."/>
            <person name="Didonato R.Jr."/>
            <person name="Chertkov O."/>
            <person name="Han C.S."/>
            <person name="Land M.L."/>
            <person name="Brown P."/>
            <person name="Lovley D.R."/>
        </authorList>
    </citation>
    <scope>NUCLEOTIDE SEQUENCE [LARGE SCALE GENOMIC DNA]</scope>
    <source>
        <strain evidence="6">DSM 2380 / NBRC 103641 / GraBd1</strain>
    </source>
</reference>
<dbReference type="Proteomes" id="UP000002534">
    <property type="component" value="Chromosome"/>
</dbReference>
<dbReference type="InterPro" id="IPR050166">
    <property type="entry name" value="ABC_transporter_ATP-bind"/>
</dbReference>
<dbReference type="AlphaFoldDB" id="Q3A697"/>
<dbReference type="InterPro" id="IPR027417">
    <property type="entry name" value="P-loop_NTPase"/>
</dbReference>
<dbReference type="STRING" id="338963.Pcar_0855"/>
<evidence type="ECO:0000313" key="6">
    <source>
        <dbReference type="Proteomes" id="UP000002534"/>
    </source>
</evidence>
<organism evidence="5 6">
    <name type="scientific">Syntrophotalea carbinolica (strain DSM 2380 / NBRC 103641 / GraBd1)</name>
    <name type="common">Pelobacter carbinolicus</name>
    <dbReference type="NCBI Taxonomy" id="338963"/>
    <lineage>
        <taxon>Bacteria</taxon>
        <taxon>Pseudomonadati</taxon>
        <taxon>Thermodesulfobacteriota</taxon>
        <taxon>Desulfuromonadia</taxon>
        <taxon>Desulfuromonadales</taxon>
        <taxon>Syntrophotaleaceae</taxon>
        <taxon>Syntrophotalea</taxon>
    </lineage>
</organism>
<keyword evidence="2" id="KW-0547">Nucleotide-binding</keyword>
<dbReference type="PANTHER" id="PTHR42788">
    <property type="entry name" value="TAURINE IMPORT ATP-BINDING PROTEIN-RELATED"/>
    <property type="match status" value="1"/>
</dbReference>
<keyword evidence="6" id="KW-1185">Reference proteome</keyword>
<evidence type="ECO:0000256" key="1">
    <source>
        <dbReference type="ARBA" id="ARBA00022448"/>
    </source>
</evidence>
<dbReference type="Gene3D" id="3.40.50.300">
    <property type="entry name" value="P-loop containing nucleotide triphosphate hydrolases"/>
    <property type="match status" value="1"/>
</dbReference>
<proteinExistence type="predicted"/>
<dbReference type="SMART" id="SM00382">
    <property type="entry name" value="AAA"/>
    <property type="match status" value="1"/>
</dbReference>
<dbReference type="InterPro" id="IPR003439">
    <property type="entry name" value="ABC_transporter-like_ATP-bd"/>
</dbReference>
<evidence type="ECO:0000256" key="2">
    <source>
        <dbReference type="ARBA" id="ARBA00022741"/>
    </source>
</evidence>
<dbReference type="Pfam" id="PF00005">
    <property type="entry name" value="ABC_tran"/>
    <property type="match status" value="1"/>
</dbReference>
<dbReference type="GO" id="GO:0005524">
    <property type="term" value="F:ATP binding"/>
    <property type="evidence" value="ECO:0007669"/>
    <property type="project" value="UniProtKB-KW"/>
</dbReference>
<dbReference type="InterPro" id="IPR017871">
    <property type="entry name" value="ABC_transporter-like_CS"/>
</dbReference>
<feature type="domain" description="ABC transporter" evidence="4">
    <location>
        <begin position="2"/>
        <end position="214"/>
    </location>
</feature>
<evidence type="ECO:0000256" key="3">
    <source>
        <dbReference type="ARBA" id="ARBA00022840"/>
    </source>
</evidence>
<dbReference type="SUPFAM" id="SSF52540">
    <property type="entry name" value="P-loop containing nucleoside triphosphate hydrolases"/>
    <property type="match status" value="1"/>
</dbReference>
<reference evidence="6" key="1">
    <citation type="submission" date="2005-10" db="EMBL/GenBank/DDBJ databases">
        <title>Complete sequence of Pelobacter carbinolicus DSM 2380.</title>
        <authorList>
            <person name="Copeland A."/>
            <person name="Lucas S."/>
            <person name="Lapidus A."/>
            <person name="Barry K."/>
            <person name="Detter J.C."/>
            <person name="Glavina T."/>
            <person name="Hammon N."/>
            <person name="Israni S."/>
            <person name="Pitluck S."/>
            <person name="Chertkov O."/>
            <person name="Schmutz J."/>
            <person name="Larimer F."/>
            <person name="Land M."/>
            <person name="Kyrpides N."/>
            <person name="Ivanova N."/>
            <person name="Richardson P."/>
        </authorList>
    </citation>
    <scope>NUCLEOTIDE SEQUENCE [LARGE SCALE GENOMIC DNA]</scope>
    <source>
        <strain evidence="6">DSM 2380 / NBRC 103641 / GraBd1</strain>
    </source>
</reference>
<dbReference type="RefSeq" id="WP_011340570.1">
    <property type="nucleotide sequence ID" value="NC_007498.2"/>
</dbReference>
<dbReference type="GO" id="GO:0016887">
    <property type="term" value="F:ATP hydrolysis activity"/>
    <property type="evidence" value="ECO:0007669"/>
    <property type="project" value="InterPro"/>
</dbReference>
<sequence length="219" mass="24218">MLRLEHISKTLQGKTVIEDFSLAMSKGDMVCLTGPSGAGKTTIVRIAAGLLAPDRGQLQIGTANIAFAFQDAPLIPWLTALQNMQFVLSPRLRGEKLDAQALTWLERLGLSDARDKKPSEMSGGMQRRLSIACSFAVTPELLFLDEPFAFLDEYWQSVVVDELIRQNRQRRLTVLMVSHQPEPVQRLDARVVHLATGSKLLSAKKHNPERAEQTGAESA</sequence>